<reference evidence="2" key="2">
    <citation type="submission" date="2018-05" db="EMBL/GenBank/DDBJ databases">
        <title>OmerRS3 (Oryza meridionalis Reference Sequence Version 3).</title>
        <authorList>
            <person name="Zhang J."/>
            <person name="Kudrna D."/>
            <person name="Lee S."/>
            <person name="Talag J."/>
            <person name="Welchert J."/>
            <person name="Wing R.A."/>
        </authorList>
    </citation>
    <scope>NUCLEOTIDE SEQUENCE [LARGE SCALE GENOMIC DNA]</scope>
    <source>
        <strain evidence="2">cv. OR44</strain>
    </source>
</reference>
<sequence length="532" mass="57436">MGRGTGALNTWTLPLFWTSPSLPGSSSPRPSPLNSSLLKRRLAAAGGGAGAGAAMNPIRSALARALLSPKPRPPRARHYATAATGGATQPESVAAEMVRYALGGARPGSSPDEAMRILEQGASNLQGGGEGCGEAVGMLMLAMSTLLYRSGRRQEAMEKLKATNQVAPAAFRVAAWEATMGLCMEAGQVINTSVSPDDLVDLSIKDDNIKWSDQGHLKCRVNAIKGLIALLNGETESAQLFFDGCKDLCAGVGNKQTGMEVSETIWPFTFFPAIISYTIVMFLTENAVLSYGEYLHCVGDFPLATQMYERVLEALTTEDMSGNFLAACNMVPEEVSLGATCSYGQLLSHSGKFSEAEDYLTRALKKAEDQFGANHPKVGIVLTCVARMYKLKAKAEGSSSIMVQEVSKYLIPVLLALLSISRNYNGLVPLIFSFNDETIHGLYRKALEVLRAPAINSEGVSKQMDWRDIISLARGEYAELLLIQSNRKAEGERIKEWAEHAWRNSRLTLAQALEFSGPSKPTVVDTRIGRVM</sequence>
<dbReference type="HOGENOM" id="CLU_052752_0_0_1"/>
<name>A0A0E0DSF4_9ORYZ</name>
<feature type="region of interest" description="Disordered" evidence="1">
    <location>
        <begin position="68"/>
        <end position="88"/>
    </location>
</feature>
<accession>A0A0E0DSF4</accession>
<reference evidence="2" key="1">
    <citation type="submission" date="2015-04" db="UniProtKB">
        <authorList>
            <consortium name="EnsemblPlants"/>
        </authorList>
    </citation>
    <scope>IDENTIFICATION</scope>
</reference>
<keyword evidence="3" id="KW-1185">Reference proteome</keyword>
<dbReference type="Gramene" id="OMERI05G16640.2">
    <property type="protein sequence ID" value="OMERI05G16640.2"/>
    <property type="gene ID" value="OMERI05G16640"/>
</dbReference>
<dbReference type="AlphaFoldDB" id="A0A0E0DSF4"/>
<dbReference type="eggNOG" id="ENOG502QSKK">
    <property type="taxonomic scope" value="Eukaryota"/>
</dbReference>
<dbReference type="PANTHER" id="PTHR47868">
    <property type="entry name" value="OS05G0457700 PROTEIN"/>
    <property type="match status" value="1"/>
</dbReference>
<evidence type="ECO:0008006" key="4">
    <source>
        <dbReference type="Google" id="ProtNLM"/>
    </source>
</evidence>
<dbReference type="Proteomes" id="UP000008021">
    <property type="component" value="Chromosome 5"/>
</dbReference>
<dbReference type="InterPro" id="IPR011990">
    <property type="entry name" value="TPR-like_helical_dom_sf"/>
</dbReference>
<evidence type="ECO:0000313" key="3">
    <source>
        <dbReference type="Proteomes" id="UP000008021"/>
    </source>
</evidence>
<evidence type="ECO:0000313" key="2">
    <source>
        <dbReference type="EnsemblPlants" id="OMERI05G16640.2"/>
    </source>
</evidence>
<dbReference type="GO" id="GO:0005739">
    <property type="term" value="C:mitochondrion"/>
    <property type="evidence" value="ECO:0007669"/>
    <property type="project" value="TreeGrafter"/>
</dbReference>
<dbReference type="PANTHER" id="PTHR47868:SF2">
    <property type="entry name" value="OS05G0457700 PROTEIN"/>
    <property type="match status" value="1"/>
</dbReference>
<dbReference type="EnsemblPlants" id="OMERI05G16640.2">
    <property type="protein sequence ID" value="OMERI05G16640.2"/>
    <property type="gene ID" value="OMERI05G16640"/>
</dbReference>
<protein>
    <recommendedName>
        <fullName evidence="4">MalT-like TPR region domain-containing protein</fullName>
    </recommendedName>
</protein>
<proteinExistence type="predicted"/>
<dbReference type="SUPFAM" id="SSF48452">
    <property type="entry name" value="TPR-like"/>
    <property type="match status" value="1"/>
</dbReference>
<organism evidence="2">
    <name type="scientific">Oryza meridionalis</name>
    <dbReference type="NCBI Taxonomy" id="40149"/>
    <lineage>
        <taxon>Eukaryota</taxon>
        <taxon>Viridiplantae</taxon>
        <taxon>Streptophyta</taxon>
        <taxon>Embryophyta</taxon>
        <taxon>Tracheophyta</taxon>
        <taxon>Spermatophyta</taxon>
        <taxon>Magnoliopsida</taxon>
        <taxon>Liliopsida</taxon>
        <taxon>Poales</taxon>
        <taxon>Poaceae</taxon>
        <taxon>BOP clade</taxon>
        <taxon>Oryzoideae</taxon>
        <taxon>Oryzeae</taxon>
        <taxon>Oryzinae</taxon>
        <taxon>Oryza</taxon>
    </lineage>
</organism>
<dbReference type="Gene3D" id="1.25.40.10">
    <property type="entry name" value="Tetratricopeptide repeat domain"/>
    <property type="match status" value="1"/>
</dbReference>
<evidence type="ECO:0000256" key="1">
    <source>
        <dbReference type="SAM" id="MobiDB-lite"/>
    </source>
</evidence>
<dbReference type="STRING" id="40149.A0A0E0DSF4"/>